<gene>
    <name evidence="2" type="ORF">ACFP3U_21835</name>
</gene>
<feature type="region of interest" description="Disordered" evidence="1">
    <location>
        <begin position="546"/>
        <end position="576"/>
    </location>
</feature>
<evidence type="ECO:0000313" key="3">
    <source>
        <dbReference type="Proteomes" id="UP001595975"/>
    </source>
</evidence>
<accession>A0ABW0X4W9</accession>
<reference evidence="3" key="1">
    <citation type="journal article" date="2019" name="Int. J. Syst. Evol. Microbiol.">
        <title>The Global Catalogue of Microorganisms (GCM) 10K type strain sequencing project: providing services to taxonomists for standard genome sequencing and annotation.</title>
        <authorList>
            <consortium name="The Broad Institute Genomics Platform"/>
            <consortium name="The Broad Institute Genome Sequencing Center for Infectious Disease"/>
            <person name="Wu L."/>
            <person name="Ma J."/>
        </authorList>
    </citation>
    <scope>NUCLEOTIDE SEQUENCE [LARGE SCALE GENOMIC DNA]</scope>
    <source>
        <strain evidence="3">CGMCC 4.1437</strain>
    </source>
</reference>
<evidence type="ECO:0000313" key="2">
    <source>
        <dbReference type="EMBL" id="MFC5665607.1"/>
    </source>
</evidence>
<sequence length="576" mass="59925">MTNERIALPFGEGPGGRPITMRGPADMAEALPYLLGFFPDDSIVAVGLQPPDLHQGGVIRLDIPESAEEWPAAAEETAALLVRLSERQERRPVQVLLYLCQDPAAEALGREPGPPVAEGLRPLAERLRKAFESRGVRVKESLCVSAGRWWSFLCTREGCCDPAGHPINRVPGPGPVAVAATVAGLAPRGSRKEILAGLAPVGPPGAESARAALARAAAAPGTGPDPGRRLSLDRGESTRLLDAAVAEFMAGATSLDDDRAARLLLALQDRVLRDRAAEYARPDELAPTRRLWTFLATRCVAPYESCAAPPLTLLAWVAWVAGDTATARVVLGHTLRRNPSYLLAQLLYESMNGGFAPETLLASVEAERSSRTERERAEAEGTAEGTAEEQGEGPAPDPGLPPDLDPAPGPDPAPDPAGGGPAEPGSGDAGAGGPAPAKARRGRRRRGRPADSPPLSEAAPEPASETAERPDPPEGPPAERDGGGRSNGERGAAGQAGGEAAPAAPRRCALSASRGGTGPAEGAGRVAGCRLPERRGGLCRTRACRPAPRTAVSPPGVRQGRCRGVRGAERGRHRAR</sequence>
<name>A0ABW0X4W9_9ACTN</name>
<feature type="compositionally biased region" description="Gly residues" evidence="1">
    <location>
        <begin position="417"/>
        <end position="433"/>
    </location>
</feature>
<dbReference type="Pfam" id="PF13830">
    <property type="entry name" value="DUF4192"/>
    <property type="match status" value="1"/>
</dbReference>
<comment type="caution">
    <text evidence="2">The sequence shown here is derived from an EMBL/GenBank/DDBJ whole genome shotgun (WGS) entry which is preliminary data.</text>
</comment>
<dbReference type="RefSeq" id="WP_380227272.1">
    <property type="nucleotide sequence ID" value="NZ_JBHSOF010000029.1"/>
</dbReference>
<protein>
    <submittedName>
        <fullName evidence="2">DUF4192 family protein</fullName>
    </submittedName>
</protein>
<feature type="compositionally biased region" description="Basic and acidic residues" evidence="1">
    <location>
        <begin position="466"/>
        <end position="483"/>
    </location>
</feature>
<organism evidence="2 3">
    <name type="scientific">Kitasatospora misakiensis</name>
    <dbReference type="NCBI Taxonomy" id="67330"/>
    <lineage>
        <taxon>Bacteria</taxon>
        <taxon>Bacillati</taxon>
        <taxon>Actinomycetota</taxon>
        <taxon>Actinomycetes</taxon>
        <taxon>Kitasatosporales</taxon>
        <taxon>Streptomycetaceae</taxon>
        <taxon>Kitasatospora</taxon>
    </lineage>
</organism>
<feature type="compositionally biased region" description="Low complexity" evidence="1">
    <location>
        <begin position="489"/>
        <end position="514"/>
    </location>
</feature>
<dbReference type="EMBL" id="JBHSOF010000029">
    <property type="protein sequence ID" value="MFC5665607.1"/>
    <property type="molecule type" value="Genomic_DNA"/>
</dbReference>
<evidence type="ECO:0000256" key="1">
    <source>
        <dbReference type="SAM" id="MobiDB-lite"/>
    </source>
</evidence>
<keyword evidence="3" id="KW-1185">Reference proteome</keyword>
<dbReference type="InterPro" id="IPR025447">
    <property type="entry name" value="DUF4192"/>
</dbReference>
<feature type="compositionally biased region" description="Basic residues" evidence="1">
    <location>
        <begin position="438"/>
        <end position="447"/>
    </location>
</feature>
<proteinExistence type="predicted"/>
<feature type="region of interest" description="Disordered" evidence="1">
    <location>
        <begin position="364"/>
        <end position="532"/>
    </location>
</feature>
<feature type="compositionally biased region" description="Basic and acidic residues" evidence="1">
    <location>
        <begin position="365"/>
        <end position="379"/>
    </location>
</feature>
<feature type="compositionally biased region" description="Low complexity" evidence="1">
    <location>
        <begin position="546"/>
        <end position="559"/>
    </location>
</feature>
<feature type="compositionally biased region" description="Pro residues" evidence="1">
    <location>
        <begin position="395"/>
        <end position="415"/>
    </location>
</feature>
<dbReference type="Proteomes" id="UP001595975">
    <property type="component" value="Unassembled WGS sequence"/>
</dbReference>
<feature type="compositionally biased region" description="Low complexity" evidence="1">
    <location>
        <begin position="453"/>
        <end position="465"/>
    </location>
</feature>